<proteinExistence type="predicted"/>
<evidence type="ECO:0000313" key="1">
    <source>
        <dbReference type="EMBL" id="KAL3850076.1"/>
    </source>
</evidence>
<keyword evidence="2" id="KW-1185">Reference proteome</keyword>
<dbReference type="EMBL" id="JBJXBP010000001">
    <property type="protein sequence ID" value="KAL3850076.1"/>
    <property type="molecule type" value="Genomic_DNA"/>
</dbReference>
<protein>
    <submittedName>
        <fullName evidence="1">Uncharacterized protein</fullName>
    </submittedName>
</protein>
<evidence type="ECO:0000313" key="2">
    <source>
        <dbReference type="Proteomes" id="UP001634393"/>
    </source>
</evidence>
<name>A0ABD3UM72_9LAMI</name>
<organism evidence="1 2">
    <name type="scientific">Penstemon smallii</name>
    <dbReference type="NCBI Taxonomy" id="265156"/>
    <lineage>
        <taxon>Eukaryota</taxon>
        <taxon>Viridiplantae</taxon>
        <taxon>Streptophyta</taxon>
        <taxon>Embryophyta</taxon>
        <taxon>Tracheophyta</taxon>
        <taxon>Spermatophyta</taxon>
        <taxon>Magnoliopsida</taxon>
        <taxon>eudicotyledons</taxon>
        <taxon>Gunneridae</taxon>
        <taxon>Pentapetalae</taxon>
        <taxon>asterids</taxon>
        <taxon>lamiids</taxon>
        <taxon>Lamiales</taxon>
        <taxon>Plantaginaceae</taxon>
        <taxon>Cheloneae</taxon>
        <taxon>Penstemon</taxon>
    </lineage>
</organism>
<reference evidence="1 2" key="1">
    <citation type="submission" date="2024-12" db="EMBL/GenBank/DDBJ databases">
        <title>The unique morphological basis and parallel evolutionary history of personate flowers in Penstemon.</title>
        <authorList>
            <person name="Depatie T.H."/>
            <person name="Wessinger C.A."/>
        </authorList>
    </citation>
    <scope>NUCLEOTIDE SEQUENCE [LARGE SCALE GENOMIC DNA]</scope>
    <source>
        <strain evidence="1">WTNN_2</strain>
        <tissue evidence="1">Leaf</tissue>
    </source>
</reference>
<comment type="caution">
    <text evidence="1">The sequence shown here is derived from an EMBL/GenBank/DDBJ whole genome shotgun (WGS) entry which is preliminary data.</text>
</comment>
<accession>A0ABD3UM72</accession>
<sequence>MGGTRTRTCSCSIFYFTPRIDHLQWCRGWPCPPPNTIVSVKLKPIFQWWIIFPPLFFFTNSTDHPHTQCNASVDVHGKISHARQLLDRMPRRDYRISCLCLKESKGWNARRFGGIGTSTDPSSICNTLFILGLKDGSS</sequence>
<dbReference type="AlphaFoldDB" id="A0ABD3UM72"/>
<dbReference type="Proteomes" id="UP001634393">
    <property type="component" value="Unassembled WGS sequence"/>
</dbReference>
<gene>
    <name evidence="1" type="ORF">ACJIZ3_011958</name>
</gene>